<evidence type="ECO:0000256" key="7">
    <source>
        <dbReference type="ARBA" id="ARBA00023242"/>
    </source>
</evidence>
<comment type="cofactor">
    <cofactor evidence="1">
        <name>a divalent metal cation</name>
        <dbReference type="ChEBI" id="CHEBI:60240"/>
    </cofactor>
</comment>
<dbReference type="VEuPathDB" id="FungiDB:PTTG_29463"/>
<evidence type="ECO:0000256" key="6">
    <source>
        <dbReference type="ARBA" id="ARBA00022801"/>
    </source>
</evidence>
<dbReference type="Pfam" id="PF13359">
    <property type="entry name" value="DDE_Tnp_4"/>
    <property type="match status" value="1"/>
</dbReference>
<dbReference type="PANTHER" id="PTHR22930">
    <property type="match status" value="1"/>
</dbReference>
<reference evidence="10 11" key="3">
    <citation type="journal article" date="2017" name="G3 (Bethesda)">
        <title>Comparative analysis highlights variable genome content of wheat rusts and divergence of the mating loci.</title>
        <authorList>
            <person name="Cuomo C.A."/>
            <person name="Bakkeren G."/>
            <person name="Khalil H.B."/>
            <person name="Panwar V."/>
            <person name="Joly D."/>
            <person name="Linning R."/>
            <person name="Sakthikumar S."/>
            <person name="Song X."/>
            <person name="Adiconis X."/>
            <person name="Fan L."/>
            <person name="Goldberg J.M."/>
            <person name="Levin J.Z."/>
            <person name="Young S."/>
            <person name="Zeng Q."/>
            <person name="Anikster Y."/>
            <person name="Bruce M."/>
            <person name="Wang M."/>
            <person name="Yin C."/>
            <person name="McCallum B."/>
            <person name="Szabo L.J."/>
            <person name="Hulbert S."/>
            <person name="Chen X."/>
            <person name="Fellers J.P."/>
        </authorList>
    </citation>
    <scope>NUCLEOTIDE SEQUENCE</scope>
    <source>
        <strain evidence="11">Isolate 1-1 / race 1 (BBBD)</strain>
        <strain evidence="10">isolate 1-1 / race 1 (BBBD)</strain>
    </source>
</reference>
<dbReference type="InterPro" id="IPR045249">
    <property type="entry name" value="HARBI1-like"/>
</dbReference>
<proteinExistence type="inferred from homology"/>
<dbReference type="GO" id="GO:0005634">
    <property type="term" value="C:nucleus"/>
    <property type="evidence" value="ECO:0007669"/>
    <property type="project" value="UniProtKB-SubCell"/>
</dbReference>
<evidence type="ECO:0000313" key="11">
    <source>
        <dbReference type="Proteomes" id="UP000005240"/>
    </source>
</evidence>
<dbReference type="EMBL" id="ADAS02000449">
    <property type="protein sequence ID" value="OAV87351.1"/>
    <property type="molecule type" value="Genomic_DNA"/>
</dbReference>
<organism evidence="9">
    <name type="scientific">Puccinia triticina (isolate 1-1 / race 1 (BBBD))</name>
    <name type="common">Brown leaf rust fungus</name>
    <dbReference type="NCBI Taxonomy" id="630390"/>
    <lineage>
        <taxon>Eukaryota</taxon>
        <taxon>Fungi</taxon>
        <taxon>Dikarya</taxon>
        <taxon>Basidiomycota</taxon>
        <taxon>Pucciniomycotina</taxon>
        <taxon>Pucciniomycetes</taxon>
        <taxon>Pucciniales</taxon>
        <taxon>Pucciniaceae</taxon>
        <taxon>Puccinia</taxon>
    </lineage>
</organism>
<keyword evidence="4" id="KW-0540">Nuclease</keyword>
<dbReference type="OrthoDB" id="2505410at2759"/>
<evidence type="ECO:0000313" key="10">
    <source>
        <dbReference type="EnsemblFungi" id="PTTG_29463-t43_1-p1"/>
    </source>
</evidence>
<reference evidence="9" key="1">
    <citation type="submission" date="2009-11" db="EMBL/GenBank/DDBJ databases">
        <authorList>
            <consortium name="The Broad Institute Genome Sequencing Platform"/>
            <person name="Ward D."/>
            <person name="Feldgarden M."/>
            <person name="Earl A."/>
            <person name="Young S.K."/>
            <person name="Zeng Q."/>
            <person name="Koehrsen M."/>
            <person name="Alvarado L."/>
            <person name="Berlin A."/>
            <person name="Bochicchio J."/>
            <person name="Borenstein D."/>
            <person name="Chapman S.B."/>
            <person name="Chen Z."/>
            <person name="Engels R."/>
            <person name="Freedman E."/>
            <person name="Gellesch M."/>
            <person name="Goldberg J."/>
            <person name="Griggs A."/>
            <person name="Gujja S."/>
            <person name="Heilman E."/>
            <person name="Heiman D."/>
            <person name="Hepburn T."/>
            <person name="Howarth C."/>
            <person name="Jen D."/>
            <person name="Larson L."/>
            <person name="Lewis B."/>
            <person name="Mehta T."/>
            <person name="Park D."/>
            <person name="Pearson M."/>
            <person name="Roberts A."/>
            <person name="Saif S."/>
            <person name="Shea T."/>
            <person name="Shenoy N."/>
            <person name="Sisk P."/>
            <person name="Stolte C."/>
            <person name="Sykes S."/>
            <person name="Thomson T."/>
            <person name="Walk T."/>
            <person name="White J."/>
            <person name="Yandava C."/>
            <person name="Izard J."/>
            <person name="Baranova O.V."/>
            <person name="Blanton J.M."/>
            <person name="Tanner A.C."/>
            <person name="Dewhirst F.E."/>
            <person name="Haas B."/>
            <person name="Nusbaum C."/>
            <person name="Birren B."/>
        </authorList>
    </citation>
    <scope>NUCLEOTIDE SEQUENCE [LARGE SCALE GENOMIC DNA]</scope>
    <source>
        <strain evidence="9">1-1 BBBD Race 1</strain>
    </source>
</reference>
<evidence type="ECO:0000256" key="5">
    <source>
        <dbReference type="ARBA" id="ARBA00022723"/>
    </source>
</evidence>
<gene>
    <name evidence="9" type="ORF">PTTG_29463</name>
</gene>
<dbReference type="GO" id="GO:0004518">
    <property type="term" value="F:nuclease activity"/>
    <property type="evidence" value="ECO:0007669"/>
    <property type="project" value="UniProtKB-KW"/>
</dbReference>
<protein>
    <submittedName>
        <fullName evidence="10">DDE Tnp4 domain-containing protein</fullName>
    </submittedName>
</protein>
<evidence type="ECO:0000256" key="1">
    <source>
        <dbReference type="ARBA" id="ARBA00001968"/>
    </source>
</evidence>
<keyword evidence="5" id="KW-0479">Metal-binding</keyword>
<dbReference type="Proteomes" id="UP000005240">
    <property type="component" value="Unassembled WGS sequence"/>
</dbReference>
<sequence>MSLDNFRWLSDQLRPQLQQDPLRQGDPLSVEAQVAVGLYRLGHGATYVNIGHVFNIGKETANKASGRFVKAVLRVLSNRSVSGLPSKIPLNGSMASPILWVPLTAPTYCWLYPPHNEWKGYINRKSWASIVFQCVVDGDSNLRNVSGGGPGSMHDTQVFRRSWLGHSLLGYGPPMIPAEAMLIGDAGYPEHVPILVPYPSVATQENKDFNYIQSLTWIVVERAFGQLKNRCGGQNGSQLQFQSSRSALKKTTLKIKIQISISPSQNYL</sequence>
<dbReference type="EnsemblFungi" id="PTTG_29463-t43_1">
    <property type="protein sequence ID" value="PTTG_29463-t43_1-p1"/>
    <property type="gene ID" value="PTTG_29463"/>
</dbReference>
<reference evidence="9" key="2">
    <citation type="submission" date="2016-05" db="EMBL/GenBank/DDBJ databases">
        <title>Comparative analysis highlights variable genome content of wheat rusts and divergence of the mating loci.</title>
        <authorList>
            <person name="Cuomo C.A."/>
            <person name="Bakkeren G."/>
            <person name="Szabo L."/>
            <person name="Khalil H."/>
            <person name="Joly D."/>
            <person name="Goldberg J."/>
            <person name="Young S."/>
            <person name="Zeng Q."/>
            <person name="Fellers J."/>
        </authorList>
    </citation>
    <scope>NUCLEOTIDE SEQUENCE [LARGE SCALE GENOMIC DNA]</scope>
    <source>
        <strain evidence="9">1-1 BBBD Race 1</strain>
    </source>
</reference>
<evidence type="ECO:0000313" key="9">
    <source>
        <dbReference type="EMBL" id="OAV87351.1"/>
    </source>
</evidence>
<evidence type="ECO:0000256" key="2">
    <source>
        <dbReference type="ARBA" id="ARBA00004123"/>
    </source>
</evidence>
<evidence type="ECO:0000256" key="3">
    <source>
        <dbReference type="ARBA" id="ARBA00006958"/>
    </source>
</evidence>
<dbReference type="PANTHER" id="PTHR22930:SF85">
    <property type="entry name" value="GH03217P-RELATED"/>
    <property type="match status" value="1"/>
</dbReference>
<keyword evidence="6" id="KW-0378">Hydrolase</keyword>
<reference evidence="10" key="4">
    <citation type="submission" date="2025-05" db="UniProtKB">
        <authorList>
            <consortium name="EnsemblFungi"/>
        </authorList>
    </citation>
    <scope>IDENTIFICATION</scope>
    <source>
        <strain evidence="10">isolate 1-1 / race 1 (BBBD)</strain>
    </source>
</reference>
<dbReference type="InterPro" id="IPR027806">
    <property type="entry name" value="HARBI1_dom"/>
</dbReference>
<dbReference type="GO" id="GO:0046872">
    <property type="term" value="F:metal ion binding"/>
    <property type="evidence" value="ECO:0007669"/>
    <property type="project" value="UniProtKB-KW"/>
</dbReference>
<evidence type="ECO:0000256" key="4">
    <source>
        <dbReference type="ARBA" id="ARBA00022722"/>
    </source>
</evidence>
<dbReference type="GO" id="GO:0016787">
    <property type="term" value="F:hydrolase activity"/>
    <property type="evidence" value="ECO:0007669"/>
    <property type="project" value="UniProtKB-KW"/>
</dbReference>
<evidence type="ECO:0000259" key="8">
    <source>
        <dbReference type="Pfam" id="PF13359"/>
    </source>
</evidence>
<keyword evidence="11" id="KW-1185">Reference proteome</keyword>
<feature type="domain" description="DDE Tnp4" evidence="8">
    <location>
        <begin position="117"/>
        <end position="230"/>
    </location>
</feature>
<comment type="similarity">
    <text evidence="3">Belongs to the HARBI1 family.</text>
</comment>
<accession>A0A180G3X6</accession>
<comment type="subcellular location">
    <subcellularLocation>
        <location evidence="2">Nucleus</location>
    </subcellularLocation>
</comment>
<keyword evidence="7" id="KW-0539">Nucleus</keyword>
<dbReference type="AlphaFoldDB" id="A0A180G3X6"/>
<name>A0A180G3X6_PUCT1</name>